<sequence length="309" mass="34943">MCDATFTIGQRGSHFFQCPSKRETTRLPSKLMTFLSSSQLQQVHHIALGFQDSFLITWRDRAGLDRINSLGLPDELTDFLYTKNPQGQLIRNIPAIRCVVGPYNSSFFVHDSSAYLWMSIPDGLLQSLQSRIKNGSWIDKPRIVALGADDNFLLITEKNVAIWDLENYKTVSDMLEFARAQEHGIRDFQNIVLHSYRYGCYVAQSKTGALLYGNLPPHQVSGITSMAEPVMRDTERAREKERPARTSVQRRESDRESTQRRPSSLQERARIKREWSAHKQQFTAQSKGLKLSLSVSFGVGGLVGMLGGS</sequence>
<organism evidence="2 3">
    <name type="scientific">Didymella heteroderae</name>
    <dbReference type="NCBI Taxonomy" id="1769908"/>
    <lineage>
        <taxon>Eukaryota</taxon>
        <taxon>Fungi</taxon>
        <taxon>Dikarya</taxon>
        <taxon>Ascomycota</taxon>
        <taxon>Pezizomycotina</taxon>
        <taxon>Dothideomycetes</taxon>
        <taxon>Pleosporomycetidae</taxon>
        <taxon>Pleosporales</taxon>
        <taxon>Pleosporineae</taxon>
        <taxon>Didymellaceae</taxon>
        <taxon>Didymella</taxon>
    </lineage>
</organism>
<dbReference type="AlphaFoldDB" id="A0A9P5C2U7"/>
<keyword evidence="3" id="KW-1185">Reference proteome</keyword>
<proteinExistence type="predicted"/>
<evidence type="ECO:0000256" key="1">
    <source>
        <dbReference type="SAM" id="MobiDB-lite"/>
    </source>
</evidence>
<name>A0A9P5C2U7_9PLEO</name>
<feature type="compositionally biased region" description="Basic and acidic residues" evidence="1">
    <location>
        <begin position="230"/>
        <end position="259"/>
    </location>
</feature>
<dbReference type="EMBL" id="SWKV01000011">
    <property type="protein sequence ID" value="KAF3043658.1"/>
    <property type="molecule type" value="Genomic_DNA"/>
</dbReference>
<feature type="region of interest" description="Disordered" evidence="1">
    <location>
        <begin position="225"/>
        <end position="269"/>
    </location>
</feature>
<accession>A0A9P5C2U7</accession>
<reference evidence="2" key="1">
    <citation type="submission" date="2019-04" db="EMBL/GenBank/DDBJ databases">
        <title>Sequencing of skin fungus with MAO and IRED activity.</title>
        <authorList>
            <person name="Marsaioli A.J."/>
            <person name="Bonatto J.M.C."/>
            <person name="Reis Junior O."/>
        </authorList>
    </citation>
    <scope>NUCLEOTIDE SEQUENCE</scope>
    <source>
        <strain evidence="2">28M1</strain>
    </source>
</reference>
<evidence type="ECO:0000313" key="3">
    <source>
        <dbReference type="Proteomes" id="UP000758155"/>
    </source>
</evidence>
<evidence type="ECO:0000313" key="2">
    <source>
        <dbReference type="EMBL" id="KAF3043658.1"/>
    </source>
</evidence>
<protein>
    <submittedName>
        <fullName evidence="2">Uncharacterized protein</fullName>
    </submittedName>
</protein>
<dbReference type="OrthoDB" id="5149635at2759"/>
<comment type="caution">
    <text evidence="2">The sequence shown here is derived from an EMBL/GenBank/DDBJ whole genome shotgun (WGS) entry which is preliminary data.</text>
</comment>
<dbReference type="Proteomes" id="UP000758155">
    <property type="component" value="Unassembled WGS sequence"/>
</dbReference>
<gene>
    <name evidence="2" type="ORF">E8E12_004932</name>
</gene>